<dbReference type="InterPro" id="IPR036249">
    <property type="entry name" value="Thioredoxin-like_sf"/>
</dbReference>
<evidence type="ECO:0000256" key="1">
    <source>
        <dbReference type="ARBA" id="ARBA00004196"/>
    </source>
</evidence>
<dbReference type="AlphaFoldDB" id="M2T5U8"/>
<dbReference type="PATRIC" id="fig|1234595.3.peg.2823"/>
<evidence type="ECO:0000256" key="3">
    <source>
        <dbReference type="ARBA" id="ARBA00023157"/>
    </source>
</evidence>
<keyword evidence="2" id="KW-0201">Cytochrome c-type biogenesis</keyword>
<dbReference type="PANTHER" id="PTHR42852">
    <property type="entry name" value="THIOL:DISULFIDE INTERCHANGE PROTEIN DSBE"/>
    <property type="match status" value="1"/>
</dbReference>
<dbReference type="InterPro" id="IPR013740">
    <property type="entry name" value="Redoxin"/>
</dbReference>
<keyword evidence="4" id="KW-0676">Redox-active center</keyword>
<keyword evidence="3" id="KW-1015">Disulfide bond</keyword>
<protein>
    <submittedName>
        <fullName evidence="7">Redoxin domain protein</fullName>
    </submittedName>
</protein>
<dbReference type="CDD" id="cd02966">
    <property type="entry name" value="TlpA_like_family"/>
    <property type="match status" value="1"/>
</dbReference>
<comment type="caution">
    <text evidence="7">The sequence shown here is derived from an EMBL/GenBank/DDBJ whole genome shotgun (WGS) entry which is preliminary data.</text>
</comment>
<dbReference type="GO" id="GO:0008961">
    <property type="term" value="F:phosphatidylglycerol-prolipoprotein diacylglyceryl transferase activity"/>
    <property type="evidence" value="ECO:0007669"/>
    <property type="project" value="InterPro"/>
</dbReference>
<evidence type="ECO:0000256" key="4">
    <source>
        <dbReference type="ARBA" id="ARBA00023284"/>
    </source>
</evidence>
<dbReference type="OrthoDB" id="9799347at2"/>
<keyword evidence="8" id="KW-1185">Reference proteome</keyword>
<organism evidence="7 8">
    <name type="scientific">Pacificimonas flava</name>
    <dbReference type="NCBI Taxonomy" id="1234595"/>
    <lineage>
        <taxon>Bacteria</taxon>
        <taxon>Pseudomonadati</taxon>
        <taxon>Pseudomonadota</taxon>
        <taxon>Alphaproteobacteria</taxon>
        <taxon>Sphingomonadales</taxon>
        <taxon>Sphingosinicellaceae</taxon>
        <taxon>Pacificimonas</taxon>
    </lineage>
</organism>
<keyword evidence="5" id="KW-1133">Transmembrane helix</keyword>
<keyword evidence="5" id="KW-0812">Transmembrane</keyword>
<dbReference type="InterPro" id="IPR013766">
    <property type="entry name" value="Thioredoxin_domain"/>
</dbReference>
<reference evidence="7 8" key="1">
    <citation type="journal article" date="2013" name="Genome Announc.">
        <title>Draft Genome Sequence of Strain JLT2015T, Belonging to the Family Sphingomonadaceae of the Alphaproteobacteria.</title>
        <authorList>
            <person name="Tang K."/>
            <person name="Liu K."/>
            <person name="Li S."/>
            <person name="Jiao N."/>
        </authorList>
    </citation>
    <scope>NUCLEOTIDE SEQUENCE [LARGE SCALE GENOMIC DNA]</scope>
    <source>
        <strain evidence="7 8">JLT2015</strain>
    </source>
</reference>
<dbReference type="InterPro" id="IPR001640">
    <property type="entry name" value="Lgt"/>
</dbReference>
<dbReference type="GO" id="GO:0042158">
    <property type="term" value="P:lipoprotein biosynthetic process"/>
    <property type="evidence" value="ECO:0007669"/>
    <property type="project" value="InterPro"/>
</dbReference>
<dbReference type="InterPro" id="IPR050553">
    <property type="entry name" value="Thioredoxin_ResA/DsbE_sf"/>
</dbReference>
<dbReference type="SUPFAM" id="SSF52833">
    <property type="entry name" value="Thioredoxin-like"/>
    <property type="match status" value="1"/>
</dbReference>
<comment type="subcellular location">
    <subcellularLocation>
        <location evidence="1">Cell envelope</location>
    </subcellularLocation>
</comment>
<gene>
    <name evidence="7" type="ORF">C725_2821</name>
</gene>
<dbReference type="InterPro" id="IPR017937">
    <property type="entry name" value="Thioredoxin_CS"/>
</dbReference>
<proteinExistence type="predicted"/>
<feature type="domain" description="Thioredoxin" evidence="6">
    <location>
        <begin position="128"/>
        <end position="263"/>
    </location>
</feature>
<feature type="transmembrane region" description="Helical" evidence="5">
    <location>
        <begin position="83"/>
        <end position="101"/>
    </location>
</feature>
<evidence type="ECO:0000256" key="2">
    <source>
        <dbReference type="ARBA" id="ARBA00022748"/>
    </source>
</evidence>
<dbReference type="EMBL" id="AMRV01000014">
    <property type="protein sequence ID" value="EMD81839.1"/>
    <property type="molecule type" value="Genomic_DNA"/>
</dbReference>
<dbReference type="GO" id="GO:0005886">
    <property type="term" value="C:plasma membrane"/>
    <property type="evidence" value="ECO:0007669"/>
    <property type="project" value="InterPro"/>
</dbReference>
<evidence type="ECO:0000313" key="8">
    <source>
        <dbReference type="Proteomes" id="UP000011717"/>
    </source>
</evidence>
<feature type="transmembrane region" description="Helical" evidence="5">
    <location>
        <begin position="17"/>
        <end position="37"/>
    </location>
</feature>
<dbReference type="GO" id="GO:0015036">
    <property type="term" value="F:disulfide oxidoreductase activity"/>
    <property type="evidence" value="ECO:0007669"/>
    <property type="project" value="UniProtKB-ARBA"/>
</dbReference>
<feature type="transmembrane region" description="Helical" evidence="5">
    <location>
        <begin position="108"/>
        <end position="128"/>
    </location>
</feature>
<dbReference type="Gene3D" id="3.40.30.10">
    <property type="entry name" value="Glutaredoxin"/>
    <property type="match status" value="1"/>
</dbReference>
<dbReference type="PROSITE" id="PS00194">
    <property type="entry name" value="THIOREDOXIN_1"/>
    <property type="match status" value="1"/>
</dbReference>
<sequence length="265" mass="27801">MDGILQIGPLAIATDRALTVSAIWAFVAIAGIIATRIDSGAARASWITVLIGVVAARVGYILANLDAFLVDPWSMLAIWQGGFSPWPGLVAAAITIIMMLGRKPVGMTMLATLSIIALAHAGAAGLLAPDRRPMPQLALANLQGTKTKLGAAGEPMVVNLWATWCPPCRREMPMLIEVAHEAEIPVLLANQGEDQETIRAFLMQQGLAGNSILADPDATLGQAIASPALPTTLFVNPAGDIVDIHAGEISRAALTSAIRDLHRSQ</sequence>
<dbReference type="PROSITE" id="PS51352">
    <property type="entry name" value="THIOREDOXIN_2"/>
    <property type="match status" value="1"/>
</dbReference>
<dbReference type="GO" id="GO:0017004">
    <property type="term" value="P:cytochrome complex assembly"/>
    <property type="evidence" value="ECO:0007669"/>
    <property type="project" value="UniProtKB-KW"/>
</dbReference>
<accession>M2T5U8</accession>
<feature type="transmembrane region" description="Helical" evidence="5">
    <location>
        <begin position="44"/>
        <end position="63"/>
    </location>
</feature>
<dbReference type="Pfam" id="PF01790">
    <property type="entry name" value="LGT"/>
    <property type="match status" value="1"/>
</dbReference>
<evidence type="ECO:0000256" key="5">
    <source>
        <dbReference type="SAM" id="Phobius"/>
    </source>
</evidence>
<dbReference type="GO" id="GO:0030313">
    <property type="term" value="C:cell envelope"/>
    <property type="evidence" value="ECO:0007669"/>
    <property type="project" value="UniProtKB-SubCell"/>
</dbReference>
<evidence type="ECO:0000313" key="7">
    <source>
        <dbReference type="EMBL" id="EMD81839.1"/>
    </source>
</evidence>
<evidence type="ECO:0000259" key="6">
    <source>
        <dbReference type="PROSITE" id="PS51352"/>
    </source>
</evidence>
<keyword evidence="5" id="KW-0472">Membrane</keyword>
<dbReference type="Proteomes" id="UP000011717">
    <property type="component" value="Unassembled WGS sequence"/>
</dbReference>
<name>M2T5U8_9SPHN</name>
<dbReference type="RefSeq" id="WP_008603785.1">
    <property type="nucleotide sequence ID" value="NZ_AMRV01000014.1"/>
</dbReference>
<dbReference type="PANTHER" id="PTHR42852:SF6">
    <property type="entry name" value="THIOL:DISULFIDE INTERCHANGE PROTEIN DSBE"/>
    <property type="match status" value="1"/>
</dbReference>
<dbReference type="Pfam" id="PF08534">
    <property type="entry name" value="Redoxin"/>
    <property type="match status" value="1"/>
</dbReference>